<dbReference type="Proteomes" id="UP000538147">
    <property type="component" value="Unassembled WGS sequence"/>
</dbReference>
<dbReference type="Pfam" id="PF16313">
    <property type="entry name" value="DUF4953"/>
    <property type="match status" value="1"/>
</dbReference>
<accession>A0A841L8C7</accession>
<comment type="caution">
    <text evidence="4">The sequence shown here is derived from an EMBL/GenBank/DDBJ whole genome shotgun (WGS) entry which is preliminary data.</text>
</comment>
<evidence type="ECO:0000313" key="5">
    <source>
        <dbReference type="Proteomes" id="UP000538147"/>
    </source>
</evidence>
<evidence type="ECO:0000313" key="4">
    <source>
        <dbReference type="EMBL" id="MBB6228690.1"/>
    </source>
</evidence>
<evidence type="ECO:0000259" key="3">
    <source>
        <dbReference type="Pfam" id="PF17148"/>
    </source>
</evidence>
<name>A0A841L8C7_9SPHN</name>
<dbReference type="EMBL" id="JACIIV010000022">
    <property type="protein sequence ID" value="MBB6228690.1"/>
    <property type="molecule type" value="Genomic_DNA"/>
</dbReference>
<evidence type="ECO:0000259" key="2">
    <source>
        <dbReference type="Pfam" id="PF16313"/>
    </source>
</evidence>
<reference evidence="4 5" key="1">
    <citation type="submission" date="2020-08" db="EMBL/GenBank/DDBJ databases">
        <title>Genomic Encyclopedia of Type Strains, Phase IV (KMG-IV): sequencing the most valuable type-strain genomes for metagenomic binning, comparative biology and taxonomic classification.</title>
        <authorList>
            <person name="Goeker M."/>
        </authorList>
    </citation>
    <scope>NUCLEOTIDE SEQUENCE [LARGE SCALE GENOMIC DNA]</scope>
    <source>
        <strain evidence="4 5">DSM 102189</strain>
    </source>
</reference>
<keyword evidence="5" id="KW-1185">Reference proteome</keyword>
<dbReference type="InterPro" id="IPR033413">
    <property type="entry name" value="DUF5117"/>
</dbReference>
<feature type="signal peptide" evidence="1">
    <location>
        <begin position="1"/>
        <end position="19"/>
    </location>
</feature>
<feature type="domain" description="DUF5117" evidence="3">
    <location>
        <begin position="72"/>
        <end position="275"/>
    </location>
</feature>
<dbReference type="RefSeq" id="WP_184201487.1">
    <property type="nucleotide sequence ID" value="NZ_JACIIV010000022.1"/>
</dbReference>
<dbReference type="Pfam" id="PF17148">
    <property type="entry name" value="DUF5117"/>
    <property type="match status" value="1"/>
</dbReference>
<feature type="chain" id="PRO_5033029920" description="DUF5117 domain-containing protein" evidence="1">
    <location>
        <begin position="20"/>
        <end position="819"/>
    </location>
</feature>
<proteinExistence type="predicted"/>
<organism evidence="4 5">
    <name type="scientific">Polymorphobacter multimanifer</name>
    <dbReference type="NCBI Taxonomy" id="1070431"/>
    <lineage>
        <taxon>Bacteria</taxon>
        <taxon>Pseudomonadati</taxon>
        <taxon>Pseudomonadota</taxon>
        <taxon>Alphaproteobacteria</taxon>
        <taxon>Sphingomonadales</taxon>
        <taxon>Sphingosinicellaceae</taxon>
        <taxon>Polymorphobacter</taxon>
    </lineage>
</organism>
<dbReference type="AlphaFoldDB" id="A0A841L8C7"/>
<sequence length="819" mass="86949">MIRTVLLAGVALFATAASAQEAPLLPVKADVAGGKILVTLPAPGPDGTMGRFIHATMLRSGMGTADIRVDRGMQGSDELLAFRRVGRKIAVVYENPRFRAGGGTAAETAGVSNSFAVSTLALLDPVETLADGRVTVDLAGLLAKDTANLAARLNASTAEGRGDGVAVSRRGFKLVEALSTADPASVKVFPTNIEVDSWLTFSPENPGREVMQTVPDPRSVTVQVHHSIIKLPEPGFVTRSFDIRSAANGMQVFDFNQPLGRDVVMGLAVRFRLEKTDPTAARSPVKKPIIFYIDSAAPEPVRSALRDGVGWWSQAFDAAGFIGGFRAEILPQGIDPLDARYNIVTWGSRLTRSWSYGQTISDPRTGEIIKGSVVLGALRVRQDVNIFESMVGAAATGKGRPNDPAAAALSRIRQLGAHEVGHAIGFMHNFAGSTQGDTSVMDYPMPYIALKDGKIDISRPYGVGIGSWDKFTVDWLYGDPAPGQDPDAHAATKMAASVKAGARFLTDIDGRAGDSPTPWSNMWDNGPEPAAELRRLLEVRKVGLANFGEAAILPGVPMAELRRRFVLVWLLHRYQVEAAGKLVGGVDYKYTVAGDGEPLPAPVPAAMQAAALDALFASLDPAALTVPDRLVMLLSAGVNGRGNPQFSQEVFQNAGGAVFDPLVAADVGAQAVLESLLAPTRLTRLNEQNRRDSGLPGAGVVIDRLIAGPVEGSRDAVARRVGYRTIVTLARTMRDPSTSPDVAALIEDRLALLGGRLARAGGSGEGPAWSRSMARLLSDPERLERDIAKLLRAPDVPPGMPIGGMSTDGAYERDFMDDL</sequence>
<dbReference type="SUPFAM" id="SSF55486">
    <property type="entry name" value="Metalloproteases ('zincins'), catalytic domain"/>
    <property type="match status" value="1"/>
</dbReference>
<gene>
    <name evidence="4" type="ORF">FHS79_002880</name>
</gene>
<evidence type="ECO:0000256" key="1">
    <source>
        <dbReference type="SAM" id="SignalP"/>
    </source>
</evidence>
<dbReference type="InterPro" id="IPR034032">
    <property type="entry name" value="Zn_MMP-like_bac"/>
</dbReference>
<dbReference type="PANTHER" id="PTHR38478:SF1">
    <property type="entry name" value="ZINC DEPENDENT METALLOPROTEASE DOMAIN LIPOPROTEIN"/>
    <property type="match status" value="1"/>
</dbReference>
<keyword evidence="1" id="KW-0732">Signal</keyword>
<protein>
    <recommendedName>
        <fullName evidence="6">DUF5117 domain-containing protein</fullName>
    </recommendedName>
</protein>
<dbReference type="InterPro" id="IPR032534">
    <property type="entry name" value="EcxA_zinc-bd"/>
</dbReference>
<evidence type="ECO:0008006" key="6">
    <source>
        <dbReference type="Google" id="ProtNLM"/>
    </source>
</evidence>
<dbReference type="CDD" id="cd04276">
    <property type="entry name" value="ZnMc_MMP_like_2"/>
    <property type="match status" value="1"/>
</dbReference>
<feature type="domain" description="EcxA zinc-binding" evidence="2">
    <location>
        <begin position="402"/>
        <end position="705"/>
    </location>
</feature>
<dbReference type="PANTHER" id="PTHR38478">
    <property type="entry name" value="PEPTIDASE M1A AND M12B"/>
    <property type="match status" value="1"/>
</dbReference>